<evidence type="ECO:0000313" key="8">
    <source>
        <dbReference type="Proteomes" id="UP000283095"/>
    </source>
</evidence>
<evidence type="ECO:0000256" key="3">
    <source>
        <dbReference type="ARBA" id="ARBA00023002"/>
    </source>
</evidence>
<evidence type="ECO:0000256" key="1">
    <source>
        <dbReference type="ARBA" id="ARBA00022485"/>
    </source>
</evidence>
<gene>
    <name evidence="7" type="ORF">BAOM_2852</name>
</gene>
<feature type="domain" description="Cysteine-rich" evidence="6">
    <location>
        <begin position="1"/>
        <end position="47"/>
    </location>
</feature>
<keyword evidence="1" id="KW-0004">4Fe-4S</keyword>
<keyword evidence="4" id="KW-0408">Iron</keyword>
<evidence type="ECO:0000259" key="6">
    <source>
        <dbReference type="Pfam" id="PF02754"/>
    </source>
</evidence>
<dbReference type="PANTHER" id="PTHR43255:SF1">
    <property type="entry name" value="IRON-SULFUR-BINDING OXIDOREDUCTASE FADF-RELATED"/>
    <property type="match status" value="1"/>
</dbReference>
<accession>A0A3Q9RP10</accession>
<keyword evidence="3" id="KW-0560">Oxidoreductase</keyword>
<organism evidence="7 8">
    <name type="scientific">Peribacillus asahii</name>
    <dbReference type="NCBI Taxonomy" id="228899"/>
    <lineage>
        <taxon>Bacteria</taxon>
        <taxon>Bacillati</taxon>
        <taxon>Bacillota</taxon>
        <taxon>Bacilli</taxon>
        <taxon>Bacillales</taxon>
        <taxon>Bacillaceae</taxon>
        <taxon>Peribacillus</taxon>
    </lineage>
</organism>
<dbReference type="GO" id="GO:0051539">
    <property type="term" value="F:4 iron, 4 sulfur cluster binding"/>
    <property type="evidence" value="ECO:0007669"/>
    <property type="project" value="UniProtKB-KW"/>
</dbReference>
<evidence type="ECO:0000256" key="2">
    <source>
        <dbReference type="ARBA" id="ARBA00022723"/>
    </source>
</evidence>
<dbReference type="KEGG" id="pasa:BAOM_2852"/>
<sequence length="74" mass="8050">MCCGASGDRMWIEATQGKRINVERVEQALGLSPTMLGSNCPYCLTTLSDGTKVKEAEDQVKTMDIVEILGKSLQ</sequence>
<dbReference type="PANTHER" id="PTHR43255">
    <property type="entry name" value="IRON-SULFUR-BINDING OXIDOREDUCTASE FADF-RELATED-RELATED"/>
    <property type="match status" value="1"/>
</dbReference>
<dbReference type="InterPro" id="IPR004017">
    <property type="entry name" value="Cys_rich_dom"/>
</dbReference>
<evidence type="ECO:0000256" key="4">
    <source>
        <dbReference type="ARBA" id="ARBA00023004"/>
    </source>
</evidence>
<proteinExistence type="predicted"/>
<dbReference type="Pfam" id="PF02754">
    <property type="entry name" value="CCG"/>
    <property type="match status" value="1"/>
</dbReference>
<keyword evidence="5" id="KW-0411">Iron-sulfur</keyword>
<dbReference type="Proteomes" id="UP000283095">
    <property type="component" value="Chromosome"/>
</dbReference>
<name>A0A3Q9RP10_9BACI</name>
<dbReference type="EMBL" id="CP026095">
    <property type="protein sequence ID" value="AZV43461.1"/>
    <property type="molecule type" value="Genomic_DNA"/>
</dbReference>
<protein>
    <recommendedName>
        <fullName evidence="6">Cysteine-rich domain-containing protein</fullName>
    </recommendedName>
</protein>
<dbReference type="InterPro" id="IPR051460">
    <property type="entry name" value="HdrC_iron-sulfur_subunit"/>
</dbReference>
<evidence type="ECO:0000313" key="7">
    <source>
        <dbReference type="EMBL" id="AZV43461.1"/>
    </source>
</evidence>
<dbReference type="AlphaFoldDB" id="A0A3Q9RP10"/>
<dbReference type="GO" id="GO:0046872">
    <property type="term" value="F:metal ion binding"/>
    <property type="evidence" value="ECO:0007669"/>
    <property type="project" value="UniProtKB-KW"/>
</dbReference>
<dbReference type="GO" id="GO:0016491">
    <property type="term" value="F:oxidoreductase activity"/>
    <property type="evidence" value="ECO:0007669"/>
    <property type="project" value="UniProtKB-KW"/>
</dbReference>
<dbReference type="GO" id="GO:0005886">
    <property type="term" value="C:plasma membrane"/>
    <property type="evidence" value="ECO:0007669"/>
    <property type="project" value="TreeGrafter"/>
</dbReference>
<reference evidence="7 8" key="1">
    <citation type="submission" date="2018-01" db="EMBL/GenBank/DDBJ databases">
        <title>Bacillus asahii Genome sequencing and assembly.</title>
        <authorList>
            <person name="Jiang H."/>
            <person name="Feng Y."/>
            <person name="Zhao F."/>
            <person name="Lin X."/>
        </authorList>
    </citation>
    <scope>NUCLEOTIDE SEQUENCE [LARGE SCALE GENOMIC DNA]</scope>
    <source>
        <strain evidence="7 8">OM18</strain>
    </source>
</reference>
<keyword evidence="2" id="KW-0479">Metal-binding</keyword>
<evidence type="ECO:0000256" key="5">
    <source>
        <dbReference type="ARBA" id="ARBA00023014"/>
    </source>
</evidence>